<dbReference type="Proteomes" id="UP001152561">
    <property type="component" value="Unassembled WGS sequence"/>
</dbReference>
<dbReference type="GO" id="GO:0005886">
    <property type="term" value="C:plasma membrane"/>
    <property type="evidence" value="ECO:0007669"/>
    <property type="project" value="TreeGrafter"/>
</dbReference>
<feature type="compositionally biased region" description="Basic and acidic residues" evidence="4">
    <location>
        <begin position="1565"/>
        <end position="1592"/>
    </location>
</feature>
<name>A0A9Q1LVG3_9SOLA</name>
<dbReference type="EMBL" id="JAJAGQ010000014">
    <property type="protein sequence ID" value="KAJ8543209.1"/>
    <property type="molecule type" value="Genomic_DNA"/>
</dbReference>
<dbReference type="InterPro" id="IPR011684">
    <property type="entry name" value="NAB"/>
</dbReference>
<feature type="region of interest" description="Disordered" evidence="4">
    <location>
        <begin position="1783"/>
        <end position="1806"/>
    </location>
</feature>
<dbReference type="InterPro" id="IPR051861">
    <property type="entry name" value="NET_actin-binding_domain"/>
</dbReference>
<comment type="similarity">
    <text evidence="2">Belongs to the NET family.</text>
</comment>
<evidence type="ECO:0000256" key="2">
    <source>
        <dbReference type="ARBA" id="ARBA00038006"/>
    </source>
</evidence>
<feature type="coiled-coil region" evidence="3">
    <location>
        <begin position="1406"/>
        <end position="1454"/>
    </location>
</feature>
<protein>
    <recommendedName>
        <fullName evidence="5">NAB domain-containing protein</fullName>
    </recommendedName>
</protein>
<feature type="compositionally biased region" description="Low complexity" evidence="4">
    <location>
        <begin position="1787"/>
        <end position="1798"/>
    </location>
</feature>
<feature type="coiled-coil region" evidence="3">
    <location>
        <begin position="414"/>
        <end position="557"/>
    </location>
</feature>
<feature type="coiled-coil region" evidence="3">
    <location>
        <begin position="1238"/>
        <end position="1272"/>
    </location>
</feature>
<keyword evidence="7" id="KW-1185">Reference proteome</keyword>
<evidence type="ECO:0000259" key="5">
    <source>
        <dbReference type="PROSITE" id="PS51774"/>
    </source>
</evidence>
<feature type="domain" description="NAB" evidence="5">
    <location>
        <begin position="68"/>
        <end position="147"/>
    </location>
</feature>
<feature type="region of interest" description="Disordered" evidence="4">
    <location>
        <begin position="1565"/>
        <end position="1623"/>
    </location>
</feature>
<evidence type="ECO:0000313" key="7">
    <source>
        <dbReference type="Proteomes" id="UP001152561"/>
    </source>
</evidence>
<dbReference type="SUPFAM" id="SSF57997">
    <property type="entry name" value="Tropomyosin"/>
    <property type="match status" value="1"/>
</dbReference>
<keyword evidence="1 3" id="KW-0175">Coiled coil</keyword>
<dbReference type="PANTHER" id="PTHR32258">
    <property type="entry name" value="PROTEIN NETWORKED 4A"/>
    <property type="match status" value="1"/>
</dbReference>
<feature type="compositionally biased region" description="Low complexity" evidence="4">
    <location>
        <begin position="1885"/>
        <end position="1899"/>
    </location>
</feature>
<comment type="caution">
    <text evidence="6">The sequence shown here is derived from an EMBL/GenBank/DDBJ whole genome shotgun (WGS) entry which is preliminary data.</text>
</comment>
<feature type="coiled-coil region" evidence="3">
    <location>
        <begin position="746"/>
        <end position="773"/>
    </location>
</feature>
<feature type="region of interest" description="Disordered" evidence="4">
    <location>
        <begin position="1875"/>
        <end position="1899"/>
    </location>
</feature>
<dbReference type="Pfam" id="PF07765">
    <property type="entry name" value="KIP1"/>
    <property type="match status" value="1"/>
</dbReference>
<reference evidence="7" key="1">
    <citation type="journal article" date="2023" name="Proc. Natl. Acad. Sci. U.S.A.">
        <title>Genomic and structural basis for evolution of tropane alkaloid biosynthesis.</title>
        <authorList>
            <person name="Wanga Y.-J."/>
            <person name="Taina T."/>
            <person name="Yua J.-Y."/>
            <person name="Lia J."/>
            <person name="Xua B."/>
            <person name="Chenc J."/>
            <person name="D'Auriad J.C."/>
            <person name="Huanga J.-P."/>
            <person name="Huanga S.-X."/>
        </authorList>
    </citation>
    <scope>NUCLEOTIDE SEQUENCE [LARGE SCALE GENOMIC DNA]</scope>
    <source>
        <strain evidence="7">cv. KIB-2019</strain>
    </source>
</reference>
<dbReference type="GO" id="GO:0051015">
    <property type="term" value="F:actin filament binding"/>
    <property type="evidence" value="ECO:0007669"/>
    <property type="project" value="TreeGrafter"/>
</dbReference>
<dbReference type="PROSITE" id="PS51774">
    <property type="entry name" value="NAB"/>
    <property type="match status" value="1"/>
</dbReference>
<organism evidence="6 7">
    <name type="scientific">Anisodus acutangulus</name>
    <dbReference type="NCBI Taxonomy" id="402998"/>
    <lineage>
        <taxon>Eukaryota</taxon>
        <taxon>Viridiplantae</taxon>
        <taxon>Streptophyta</taxon>
        <taxon>Embryophyta</taxon>
        <taxon>Tracheophyta</taxon>
        <taxon>Spermatophyta</taxon>
        <taxon>Magnoliopsida</taxon>
        <taxon>eudicotyledons</taxon>
        <taxon>Gunneridae</taxon>
        <taxon>Pentapetalae</taxon>
        <taxon>asterids</taxon>
        <taxon>lamiids</taxon>
        <taxon>Solanales</taxon>
        <taxon>Solanaceae</taxon>
        <taxon>Solanoideae</taxon>
        <taxon>Hyoscyameae</taxon>
        <taxon>Anisodus</taxon>
    </lineage>
</organism>
<accession>A0A9Q1LVG3</accession>
<sequence>MELLGNVNWIIGRNNNMLQLWFVLGRATEAQSRGLVVEQFFARINPVVFLFFAGVMATLPHSDSRRKYSWWWDSHIPKNSKWLQENLTEMDSKVKAMIKLIEEDADSFARRAEMYYKKRPELMKLVEEFYRAYRALAERYDHVTGELKQAQKTMSEAFPDQVPFLLEDSPVKSSAQSAEPHSPEVLGLLLSRMHAVQKSGDDKGTSEWGLKQLHEMLGAGEEMLKNSKFLEGTIKKGSNCNTDEKEQSLHSQLSELSIENENLKAKVVAESERAGQAEGEVQMLKEVIVGVEAEKETTFLQYQQCLEKLSAVERDLSAAQTDSLKFNERASEAGHEAQKLKESLIKLEAERDAALSKHKEYLERISSLEDKASQAHKDTKGVNERSIKAESEVRHLRNEICKLESEKDCCFHQYKQCLEKISELETKLLLSQEESRLLSEKADRAESEIKKLKRLVMELTEEKEASVREYKNCLEKISKLENELSCAQVDVKRLNGELSLGAARLRNAEEKCVLLETSNQSLHSEADNLAKKITMKVQELSQKQRELEKLQSDLQYEHFRHVQIEASLLALQNLHSQSQEEQKALALELKNGLQLLKDVETSKNSLEEELRRMKDENQSLSELKLTSTFSQENLENEILSLRKMKMRLEEEVAEQVGLNNNLQQDISCLTEEIKDLNRSYQALVEQVKGAGLNPECIESSIKILQEESSELRVISEKDKKEKEVLHKKLEDMDEILRKKTVLESSLSDVNGELQGLQEKVRALQESCQALNGEKLTLVAEKASLLSQLQIITDSMQNLLEKNAVLENSLFGAKVELEGLREKSKGLEEICQLLKNEKSNLLAERGSLVLQLENVERRQEYLESRFTGLEEKYSCLEKDKKATSLDVEELRVAVGMEKQERAKLTHQSETRLLSMENHIHLLQEESKWRKIEFEEELDRSVKAQCEIFILQKFIQDMEEKNYTLLVECQKHVEASKLADKLITELENESLEQQVEAELLLDEIERLRLGIYRVFKALDNESDFVSEDKVENEQIFLHQILGNIEDLNFSLRECEDDKQQALVENSVLVTLLAQLKSEALELESVKKSVEKEFNIMAEKLVAVQKDNHKLLEMNKKLGLEVNKGSQLTTVLDAEVGSLCVKHDQLHTAYVELKQKYSQVLEENRTLLQMITEIKEEKWKVEQENDTFLLDTLSLSNLSTIWMSFGSEKSAELKSICEDMHSLHGVISDFDNEMGILKEKLEMKETENLLLKESVQRLEEELHEVRESNDHLKLELSTGKELIDKQEAGLLEATQKLIASEYLNSELCRTLDVLKTDRQESMQTNEILEKKILEISSTNSTQNQELEVLREVNMNLVTELGKLHEEFEEQRMREEYLSLELQEKNYEFELWEAEAATFYFDLQISSVCEVLLENKMNELTEVCERLEDKNASKEFEIQRMKGKMNSMESEIGELKSQLHSYAPVIASLRDDIVSLEQNALLLMKLNLARSQESKCVEIEVHSDQMGSNKLTDGQSVMPKGVLDLQELRTKIKAVEKVVEDMNKPVLHQTLHIKPGRDSTASEIEVIKSRPSLDREKHELAGRRSHQKEEHDDDRNRRKTKPKSFEVKNGGTLMKDIPLDHVSDSSPERIRRANSAAERVDDQMLELWETAEGGSLSRSMKDFKKRANHPPVGPNMHNQLRNLEWRGKHPPTESEVEKELGVDKLELSMNSSEANQEMNKKILQQLASDAEKLTSLQLTVDSLRRKLEANRKVRKPKNVDFETVKEQLQEVEETVVQLVNLNSQLMKSTEESTSYSPSSGSAESKEVMNIRQRRVSEQARKGSEKIGRLQLEIQKIQYILLKLDDEKKSNVSSRFSRSSTGIILKNFIHIGRRNSEKKRKGRMCCFRPSSSSSSNNGSIRYRV</sequence>
<feature type="coiled-coil region" evidence="3">
    <location>
        <begin position="589"/>
        <end position="686"/>
    </location>
</feature>
<dbReference type="PANTHER" id="PTHR32258:SF6">
    <property type="entry name" value="PROTEIN NETWORKED 1A"/>
    <property type="match status" value="1"/>
</dbReference>
<feature type="coiled-coil region" evidence="3">
    <location>
        <begin position="246"/>
        <end position="378"/>
    </location>
</feature>
<evidence type="ECO:0000256" key="3">
    <source>
        <dbReference type="SAM" id="Coils"/>
    </source>
</evidence>
<evidence type="ECO:0000313" key="6">
    <source>
        <dbReference type="EMBL" id="KAJ8543209.1"/>
    </source>
</evidence>
<gene>
    <name evidence="6" type="ORF">K7X08_005732</name>
</gene>
<dbReference type="OrthoDB" id="10255522at2759"/>
<evidence type="ECO:0000256" key="4">
    <source>
        <dbReference type="SAM" id="MobiDB-lite"/>
    </source>
</evidence>
<evidence type="ECO:0000256" key="1">
    <source>
        <dbReference type="ARBA" id="ARBA00023054"/>
    </source>
</evidence>
<feature type="coiled-coil region" evidence="3">
    <location>
        <begin position="816"/>
        <end position="871"/>
    </location>
</feature>
<feature type="compositionally biased region" description="Basic and acidic residues" evidence="4">
    <location>
        <begin position="1613"/>
        <end position="1623"/>
    </location>
</feature>
<proteinExistence type="inferred from homology"/>